<evidence type="ECO:0000256" key="1">
    <source>
        <dbReference type="SAM" id="SignalP"/>
    </source>
</evidence>
<dbReference type="PROSITE" id="PS51257">
    <property type="entry name" value="PROKAR_LIPOPROTEIN"/>
    <property type="match status" value="1"/>
</dbReference>
<name>A0A0D9W7N7_9ORYZ</name>
<accession>A0A0D9W7N7</accession>
<dbReference type="Proteomes" id="UP000032180">
    <property type="component" value="Chromosome 4"/>
</dbReference>
<dbReference type="Gramene" id="LPERR04G16320.3">
    <property type="protein sequence ID" value="LPERR04G16320.3"/>
    <property type="gene ID" value="LPERR04G16320"/>
</dbReference>
<organism evidence="2 3">
    <name type="scientific">Leersia perrieri</name>
    <dbReference type="NCBI Taxonomy" id="77586"/>
    <lineage>
        <taxon>Eukaryota</taxon>
        <taxon>Viridiplantae</taxon>
        <taxon>Streptophyta</taxon>
        <taxon>Embryophyta</taxon>
        <taxon>Tracheophyta</taxon>
        <taxon>Spermatophyta</taxon>
        <taxon>Magnoliopsida</taxon>
        <taxon>Liliopsida</taxon>
        <taxon>Poales</taxon>
        <taxon>Poaceae</taxon>
        <taxon>BOP clade</taxon>
        <taxon>Oryzoideae</taxon>
        <taxon>Oryzeae</taxon>
        <taxon>Oryzinae</taxon>
        <taxon>Leersia</taxon>
    </lineage>
</organism>
<evidence type="ECO:0000313" key="2">
    <source>
        <dbReference type="EnsemblPlants" id="LPERR04G16320.3"/>
    </source>
</evidence>
<feature type="signal peptide" evidence="1">
    <location>
        <begin position="1"/>
        <end position="29"/>
    </location>
</feature>
<reference evidence="2 3" key="1">
    <citation type="submission" date="2012-08" db="EMBL/GenBank/DDBJ databases">
        <title>Oryza genome evolution.</title>
        <authorList>
            <person name="Wing R.A."/>
        </authorList>
    </citation>
    <scope>NUCLEOTIDE SEQUENCE</scope>
</reference>
<evidence type="ECO:0008006" key="4">
    <source>
        <dbReference type="Google" id="ProtNLM"/>
    </source>
</evidence>
<evidence type="ECO:0000313" key="3">
    <source>
        <dbReference type="Proteomes" id="UP000032180"/>
    </source>
</evidence>
<reference evidence="3" key="2">
    <citation type="submission" date="2013-12" db="EMBL/GenBank/DDBJ databases">
        <authorList>
            <person name="Yu Y."/>
            <person name="Lee S."/>
            <person name="de Baynast K."/>
            <person name="Wissotski M."/>
            <person name="Liu L."/>
            <person name="Talag J."/>
            <person name="Goicoechea J."/>
            <person name="Angelova A."/>
            <person name="Jetty R."/>
            <person name="Kudrna D."/>
            <person name="Golser W."/>
            <person name="Rivera L."/>
            <person name="Zhang J."/>
            <person name="Wing R."/>
        </authorList>
    </citation>
    <scope>NUCLEOTIDE SEQUENCE</scope>
</reference>
<sequence>MRMCRVVVLNHCPPYSLLMFLLSASGCSGSGCAGPFLVFCPRFSSSCDGGRFSTAAASSTCSCCWARAGENLTLRRAVGLASVTRLRSDGLAGDRNGEAVVAMLFRLALACVSCCAHC</sequence>
<keyword evidence="3" id="KW-1185">Reference proteome</keyword>
<proteinExistence type="predicted"/>
<reference evidence="2" key="3">
    <citation type="submission" date="2015-04" db="UniProtKB">
        <authorList>
            <consortium name="EnsemblPlants"/>
        </authorList>
    </citation>
    <scope>IDENTIFICATION</scope>
</reference>
<feature type="chain" id="PRO_5002348814" description="Secreted protein" evidence="1">
    <location>
        <begin position="30"/>
        <end position="118"/>
    </location>
</feature>
<keyword evidence="1" id="KW-0732">Signal</keyword>
<dbReference type="AlphaFoldDB" id="A0A0D9W7N7"/>
<dbReference type="HOGENOM" id="CLU_2076506_0_0_1"/>
<protein>
    <recommendedName>
        <fullName evidence="4">Secreted protein</fullName>
    </recommendedName>
</protein>
<dbReference type="EnsemblPlants" id="LPERR04G16320.3">
    <property type="protein sequence ID" value="LPERR04G16320.3"/>
    <property type="gene ID" value="LPERR04G16320"/>
</dbReference>